<evidence type="ECO:0000313" key="1">
    <source>
        <dbReference type="EMBL" id="SFD69959.1"/>
    </source>
</evidence>
<sequence>MAEMHIKSHTFRTEGEWETIDTLWYSPFFYWQRNGLRVTPPVPLRIVVFNKVVDESDEGWINQGGASAMLLQRIQARGRKGQTIRVEVGDEITEENRPTRAP</sequence>
<dbReference type="Proteomes" id="UP000199400">
    <property type="component" value="Unassembled WGS sequence"/>
</dbReference>
<dbReference type="EMBL" id="FOMX01000003">
    <property type="protein sequence ID" value="SFD69959.1"/>
    <property type="molecule type" value="Genomic_DNA"/>
</dbReference>
<evidence type="ECO:0000313" key="2">
    <source>
        <dbReference type="Proteomes" id="UP000199400"/>
    </source>
</evidence>
<dbReference type="AlphaFoldDB" id="A0A1I1UGR4"/>
<keyword evidence="2" id="KW-1185">Reference proteome</keyword>
<dbReference type="OrthoDB" id="9947056at2"/>
<reference evidence="2" key="1">
    <citation type="submission" date="2016-10" db="EMBL/GenBank/DDBJ databases">
        <authorList>
            <person name="Varghese N."/>
            <person name="Submissions S."/>
        </authorList>
    </citation>
    <scope>NUCLEOTIDE SEQUENCE [LARGE SCALE GENOMIC DNA]</scope>
    <source>
        <strain evidence="2">ATCC 25963</strain>
    </source>
</reference>
<proteinExistence type="predicted"/>
<protein>
    <submittedName>
        <fullName evidence="1">Uncharacterized protein</fullName>
    </submittedName>
</protein>
<name>A0A1I1UGR4_9BACT</name>
<organism evidence="1 2">
    <name type="scientific">Nannocystis exedens</name>
    <dbReference type="NCBI Taxonomy" id="54"/>
    <lineage>
        <taxon>Bacteria</taxon>
        <taxon>Pseudomonadati</taxon>
        <taxon>Myxococcota</taxon>
        <taxon>Polyangia</taxon>
        <taxon>Nannocystales</taxon>
        <taxon>Nannocystaceae</taxon>
        <taxon>Nannocystis</taxon>
    </lineage>
</organism>
<accession>A0A1I1UGR4</accession>
<dbReference type="RefSeq" id="WP_096329700.1">
    <property type="nucleotide sequence ID" value="NZ_FOMX01000003.1"/>
</dbReference>
<gene>
    <name evidence="1" type="ORF">SAMN02745121_01235</name>
</gene>